<accession>A0A1K1LGC5</accession>
<dbReference type="InterPro" id="IPR008772">
    <property type="entry name" value="Phosphonate_metab_PhnH"/>
</dbReference>
<dbReference type="SUPFAM" id="SSF159709">
    <property type="entry name" value="PhnH-like"/>
    <property type="match status" value="1"/>
</dbReference>
<reference evidence="2" key="1">
    <citation type="submission" date="2016-10" db="EMBL/GenBank/DDBJ databases">
        <authorList>
            <person name="Wegmann U."/>
        </authorList>
    </citation>
    <scope>NUCLEOTIDE SEQUENCE [LARGE SCALE GENOMIC DNA]</scope>
</reference>
<dbReference type="KEGG" id="dpg:DESPIGER_0626"/>
<dbReference type="RefSeq" id="WP_083575265.1">
    <property type="nucleotide sequence ID" value="NZ_DBGALU010000127.1"/>
</dbReference>
<evidence type="ECO:0000313" key="1">
    <source>
        <dbReference type="EMBL" id="SFV72510.1"/>
    </source>
</evidence>
<keyword evidence="2" id="KW-1185">Reference proteome</keyword>
<name>A0A1K1LGC5_9BACT</name>
<dbReference type="Pfam" id="PF05845">
    <property type="entry name" value="PhnH"/>
    <property type="match status" value="1"/>
</dbReference>
<dbReference type="Proteomes" id="UP000186323">
    <property type="component" value="Chromosome I"/>
</dbReference>
<dbReference type="OrthoDB" id="9814509at2"/>
<protein>
    <submittedName>
        <fullName evidence="1">PhnH protein</fullName>
    </submittedName>
</protein>
<proteinExistence type="predicted"/>
<organism evidence="1 2">
    <name type="scientific">Desulfovibrio piger</name>
    <dbReference type="NCBI Taxonomy" id="901"/>
    <lineage>
        <taxon>Bacteria</taxon>
        <taxon>Pseudomonadati</taxon>
        <taxon>Thermodesulfobacteriota</taxon>
        <taxon>Desulfovibrionia</taxon>
        <taxon>Desulfovibrionales</taxon>
        <taxon>Desulfovibrionaceae</taxon>
        <taxon>Desulfovibrio</taxon>
    </lineage>
</organism>
<dbReference type="Gene3D" id="3.40.50.11310">
    <property type="entry name" value="Bacterial phosphonate metabolism protein PhnH"/>
    <property type="match status" value="1"/>
</dbReference>
<dbReference type="InterPro" id="IPR038058">
    <property type="entry name" value="PhnH-like_sp"/>
</dbReference>
<dbReference type="NCBIfam" id="TIGR03292">
    <property type="entry name" value="PhnH_redo"/>
    <property type="match status" value="1"/>
</dbReference>
<dbReference type="EMBL" id="LT630450">
    <property type="protein sequence ID" value="SFV72510.1"/>
    <property type="molecule type" value="Genomic_DNA"/>
</dbReference>
<dbReference type="AlphaFoldDB" id="A0A1K1LGC5"/>
<dbReference type="GO" id="GO:0019634">
    <property type="term" value="P:organic phosphonate metabolic process"/>
    <property type="evidence" value="ECO:0007669"/>
    <property type="project" value="InterPro"/>
</dbReference>
<gene>
    <name evidence="1" type="ORF">DESPIGER_0626</name>
</gene>
<evidence type="ECO:0000313" key="2">
    <source>
        <dbReference type="Proteomes" id="UP000186323"/>
    </source>
</evidence>
<sequence length="212" mass="22653">MNDQQCSRLSWTDPVGQAQQVFRLALTALSRPARTYRFVPCPADAAAEELPAGLSPELAALALSLCDNETAVWLAPGLDTENVRAWFRFHCGAVLVSEPSQAAFAFVPGTEALPDLRCFHQGEAEYPDRSTTICLGGVEEGENAGITASGPGIVGSCDFSCRMPAGFLPQWQSNHEQFPLGVDMLLCGPGRLIGLPRTTCLTLAADEVPPCM</sequence>
<dbReference type="PIRSF" id="PIRSF020680">
    <property type="entry name" value="PhnH"/>
    <property type="match status" value="1"/>
</dbReference>